<dbReference type="Proteomes" id="UP000681425">
    <property type="component" value="Chromosome"/>
</dbReference>
<dbReference type="RefSeq" id="WP_212608163.1">
    <property type="nucleotide sequence ID" value="NZ_CP073910.1"/>
</dbReference>
<dbReference type="PANTHER" id="PTHR31302:SF0">
    <property type="entry name" value="TRANSMEMBRANE PROTEIN WITH METALLOPHOSPHOESTERASE DOMAIN"/>
    <property type="match status" value="1"/>
</dbReference>
<reference evidence="2" key="1">
    <citation type="submission" date="2021-04" db="EMBL/GenBank/DDBJ databases">
        <title>Isolation of p-tert-butylphenol degrading bacteria Sphingobium phenoxybenzoativorans Tas13 from active sludge.</title>
        <authorList>
            <person name="Li Y."/>
        </authorList>
    </citation>
    <scope>NUCLEOTIDE SEQUENCE</scope>
    <source>
        <strain evidence="2">Tas13</strain>
    </source>
</reference>
<dbReference type="SUPFAM" id="SSF56300">
    <property type="entry name" value="Metallo-dependent phosphatases"/>
    <property type="match status" value="1"/>
</dbReference>
<dbReference type="Pfam" id="PF00149">
    <property type="entry name" value="Metallophos"/>
    <property type="match status" value="1"/>
</dbReference>
<dbReference type="Gene3D" id="3.60.21.10">
    <property type="match status" value="1"/>
</dbReference>
<evidence type="ECO:0000313" key="2">
    <source>
        <dbReference type="EMBL" id="QUT04333.1"/>
    </source>
</evidence>
<sequence>MRLPRWLIVCALIASGLAGLVGYMFWLAQSMPVVRTADVILPFPPGTPQTPLRVALITDTHLSGPDNSPERLARIFDRVNALRPDLILLGGDYVSRNKPFSKIYSNSEMIAPLARLKAPLGVVAVLGNHEISHFDGSSAPKILTSFQEAGIRLLTNEAVRRGPLVIGGIPDFYKNGADVPATIAAMRRLGGAPIFLSHNVDAVTQLGGWRGLVVAGHSHCGQIALPFYGPVFVPQKLPFTCGRYDIDGKTIIVSGGVGTSSLPLRLAAPPDIWMITIRPAN</sequence>
<accession>A0A975Q0F1</accession>
<dbReference type="KEGG" id="spph:KFK14_14745"/>
<dbReference type="InterPro" id="IPR004843">
    <property type="entry name" value="Calcineurin-like_PHP"/>
</dbReference>
<dbReference type="GO" id="GO:0016787">
    <property type="term" value="F:hydrolase activity"/>
    <property type="evidence" value="ECO:0007669"/>
    <property type="project" value="InterPro"/>
</dbReference>
<evidence type="ECO:0000259" key="1">
    <source>
        <dbReference type="Pfam" id="PF00149"/>
    </source>
</evidence>
<organism evidence="2 3">
    <name type="scientific">Sphingobium phenoxybenzoativorans</name>
    <dbReference type="NCBI Taxonomy" id="1592790"/>
    <lineage>
        <taxon>Bacteria</taxon>
        <taxon>Pseudomonadati</taxon>
        <taxon>Pseudomonadota</taxon>
        <taxon>Alphaproteobacteria</taxon>
        <taxon>Sphingomonadales</taxon>
        <taxon>Sphingomonadaceae</taxon>
        <taxon>Sphingobium</taxon>
    </lineage>
</organism>
<evidence type="ECO:0000313" key="3">
    <source>
        <dbReference type="Proteomes" id="UP000681425"/>
    </source>
</evidence>
<proteinExistence type="predicted"/>
<dbReference type="InterPro" id="IPR029052">
    <property type="entry name" value="Metallo-depent_PP-like"/>
</dbReference>
<keyword evidence="3" id="KW-1185">Reference proteome</keyword>
<feature type="domain" description="Calcineurin-like phosphoesterase" evidence="1">
    <location>
        <begin position="52"/>
        <end position="141"/>
    </location>
</feature>
<protein>
    <submittedName>
        <fullName evidence="2">Metallophosphoesterase</fullName>
    </submittedName>
</protein>
<gene>
    <name evidence="2" type="ORF">KFK14_14745</name>
</gene>
<dbReference type="PANTHER" id="PTHR31302">
    <property type="entry name" value="TRANSMEMBRANE PROTEIN WITH METALLOPHOSPHOESTERASE DOMAIN-RELATED"/>
    <property type="match status" value="1"/>
</dbReference>
<dbReference type="AlphaFoldDB" id="A0A975Q0F1"/>
<dbReference type="InterPro" id="IPR051158">
    <property type="entry name" value="Metallophosphoesterase_sf"/>
</dbReference>
<name>A0A975Q0F1_9SPHN</name>
<dbReference type="EMBL" id="CP073910">
    <property type="protein sequence ID" value="QUT04333.1"/>
    <property type="molecule type" value="Genomic_DNA"/>
</dbReference>